<dbReference type="InterPro" id="IPR029063">
    <property type="entry name" value="SAM-dependent_MTases_sf"/>
</dbReference>
<dbReference type="GO" id="GO:0032259">
    <property type="term" value="P:methylation"/>
    <property type="evidence" value="ECO:0007669"/>
    <property type="project" value="UniProtKB-KW"/>
</dbReference>
<dbReference type="EC" id="2.1.1.64" evidence="1"/>
<dbReference type="GO" id="GO:0102208">
    <property type="term" value="F:2-polyprenyl-6-hydroxyphenol methylase activity"/>
    <property type="evidence" value="ECO:0007669"/>
    <property type="project" value="UniProtKB-EC"/>
</dbReference>
<reference evidence="1" key="1">
    <citation type="submission" date="2024-07" db="EMBL/GenBank/DDBJ databases">
        <authorList>
            <person name="Yu S.T."/>
        </authorList>
    </citation>
    <scope>NUCLEOTIDE SEQUENCE</scope>
    <source>
        <strain evidence="1">R44</strain>
    </source>
</reference>
<dbReference type="EC" id="2.1.1.222" evidence="1"/>
<dbReference type="PANTHER" id="PTHR43861">
    <property type="entry name" value="TRANS-ACONITATE 2-METHYLTRANSFERASE-RELATED"/>
    <property type="match status" value="1"/>
</dbReference>
<name>A0AB39SRA5_9ACTN</name>
<gene>
    <name evidence="1" type="ORF">AB5J54_02040</name>
</gene>
<dbReference type="CDD" id="cd02440">
    <property type="entry name" value="AdoMet_MTases"/>
    <property type="match status" value="1"/>
</dbReference>
<dbReference type="GO" id="GO:0061542">
    <property type="term" value="F:3-demethylubiquinol 3-O-methyltransferase activity"/>
    <property type="evidence" value="ECO:0007669"/>
    <property type="project" value="UniProtKB-EC"/>
</dbReference>
<dbReference type="Gene3D" id="3.40.50.150">
    <property type="entry name" value="Vaccinia Virus protein VP39"/>
    <property type="match status" value="1"/>
</dbReference>
<dbReference type="RefSeq" id="WP_369142113.1">
    <property type="nucleotide sequence ID" value="NZ_CP163444.1"/>
</dbReference>
<evidence type="ECO:0000313" key="1">
    <source>
        <dbReference type="EMBL" id="XDQ69371.1"/>
    </source>
</evidence>
<proteinExistence type="predicted"/>
<protein>
    <submittedName>
        <fullName evidence="1">Class I SAM-dependent methyltransferase</fullName>
        <ecNumber evidence="1">2.1.1.222</ecNumber>
        <ecNumber evidence="1">2.1.1.64</ecNumber>
    </submittedName>
</protein>
<dbReference type="EMBL" id="CP163444">
    <property type="protein sequence ID" value="XDQ69371.1"/>
    <property type="molecule type" value="Genomic_DNA"/>
</dbReference>
<keyword evidence="1" id="KW-0808">Transferase</keyword>
<keyword evidence="1" id="KW-0489">Methyltransferase</keyword>
<organism evidence="1">
    <name type="scientific">Streptomyces sp. R44</name>
    <dbReference type="NCBI Taxonomy" id="3238633"/>
    <lineage>
        <taxon>Bacteria</taxon>
        <taxon>Bacillati</taxon>
        <taxon>Actinomycetota</taxon>
        <taxon>Actinomycetes</taxon>
        <taxon>Kitasatosporales</taxon>
        <taxon>Streptomycetaceae</taxon>
        <taxon>Streptomyces</taxon>
    </lineage>
</organism>
<accession>A0AB39SRA5</accession>
<dbReference type="GO" id="GO:0017000">
    <property type="term" value="P:antibiotic biosynthetic process"/>
    <property type="evidence" value="ECO:0007669"/>
    <property type="project" value="UniProtKB-ARBA"/>
</dbReference>
<dbReference type="AlphaFoldDB" id="A0AB39SRA5"/>
<dbReference type="Pfam" id="PF13489">
    <property type="entry name" value="Methyltransf_23"/>
    <property type="match status" value="1"/>
</dbReference>
<dbReference type="SUPFAM" id="SSF53335">
    <property type="entry name" value="S-adenosyl-L-methionine-dependent methyltransferases"/>
    <property type="match status" value="1"/>
</dbReference>
<sequence length="208" mass="22867">MNVEDPKEVVRRGYDVLSERYERAFGSETKYASWIKELLGRLPKAGTVLDIGCGTGVPVARSLVAAGHRVTGVDISGVQIHRATELVPGADFIRADATTLELPQARFDAVVCLYALIHVPVEEQPALLERIASWLRPGGWFLSTTGHRAWTGTDENWLGGGAAMWWSHADAATNRAWLVQAGFDVVREEFVPEGDSGHVLFWARRSEA</sequence>